<dbReference type="SUPFAM" id="SSF53474">
    <property type="entry name" value="alpha/beta-Hydrolases"/>
    <property type="match status" value="1"/>
</dbReference>
<comment type="caution">
    <text evidence="5">The sequence shown here is derived from an EMBL/GenBank/DDBJ whole genome shotgun (WGS) entry which is preliminary data.</text>
</comment>
<dbReference type="InterPro" id="IPR000639">
    <property type="entry name" value="Epox_hydrolase-like"/>
</dbReference>
<sequence>MRFSLFTSLAMFTLGLAASLGFDYTDEYAHIGNNTYHYLRAEPASTKKYAGTALLVHGWPDMAYGWHNQISLLTSLGYRVIAPNMLGYGQSSRPAALEPYTHENLANDLSQILQTVLKDGEKGIVVGHDWGAAIVWSLVVRHSQLFKAVINLSVPFFTPAPEYVDLADAIEAGQRTFQRYMLQFRQPGMENRFQGAEKYRHMLRAIYEGTTVDGQSGINNTNGFNFDVLDHMQVAPFLPQNMEDIYVREMTSQSDLPVGLFNYYRTAKLDWEDDIAWQNNGGSWQIDIPSLFVCGKKDQFVPCQSAQGMERNFKDLQKFEIDSGHWIQIEAHDKLNEIIRYWIGSLKCHKQ</sequence>
<dbReference type="PRINTS" id="PR00412">
    <property type="entry name" value="EPOXHYDRLASE"/>
</dbReference>
<gene>
    <name evidence="5" type="ORF">CLO192961_LOCUS450761</name>
</gene>
<dbReference type="InterPro" id="IPR029058">
    <property type="entry name" value="AB_hydrolase_fold"/>
</dbReference>
<evidence type="ECO:0000259" key="4">
    <source>
        <dbReference type="Pfam" id="PF00561"/>
    </source>
</evidence>
<dbReference type="PRINTS" id="PR00111">
    <property type="entry name" value="ABHYDROLASE"/>
</dbReference>
<dbReference type="Pfam" id="PF00561">
    <property type="entry name" value="Abhydrolase_1"/>
    <property type="match status" value="1"/>
</dbReference>
<dbReference type="InterPro" id="IPR000073">
    <property type="entry name" value="AB_hydrolase_1"/>
</dbReference>
<evidence type="ECO:0000256" key="3">
    <source>
        <dbReference type="SAM" id="SignalP"/>
    </source>
</evidence>
<feature type="domain" description="AB hydrolase-1" evidence="4">
    <location>
        <begin position="54"/>
        <end position="193"/>
    </location>
</feature>
<dbReference type="Gene3D" id="3.40.50.1820">
    <property type="entry name" value="alpha/beta hydrolase"/>
    <property type="match status" value="1"/>
</dbReference>
<reference evidence="5 6" key="1">
    <citation type="submission" date="2019-06" db="EMBL/GenBank/DDBJ databases">
        <authorList>
            <person name="Broberg M."/>
        </authorList>
    </citation>
    <scope>NUCLEOTIDE SEQUENCE [LARGE SCALE GENOMIC DNA]</scope>
</reference>
<organism evidence="5 6">
    <name type="scientific">Bionectria ochroleuca</name>
    <name type="common">Gliocladium roseum</name>
    <dbReference type="NCBI Taxonomy" id="29856"/>
    <lineage>
        <taxon>Eukaryota</taxon>
        <taxon>Fungi</taxon>
        <taxon>Dikarya</taxon>
        <taxon>Ascomycota</taxon>
        <taxon>Pezizomycotina</taxon>
        <taxon>Sordariomycetes</taxon>
        <taxon>Hypocreomycetidae</taxon>
        <taxon>Hypocreales</taxon>
        <taxon>Bionectriaceae</taxon>
        <taxon>Clonostachys</taxon>
    </lineage>
</organism>
<comment type="similarity">
    <text evidence="2">Belongs to the AB hydrolase superfamily. Epoxide hydrolase family.</text>
</comment>
<feature type="signal peptide" evidence="3">
    <location>
        <begin position="1"/>
        <end position="17"/>
    </location>
</feature>
<dbReference type="Proteomes" id="UP000766486">
    <property type="component" value="Unassembled WGS sequence"/>
</dbReference>
<feature type="chain" id="PRO_5045936726" description="AB hydrolase-1 domain-containing protein" evidence="3">
    <location>
        <begin position="18"/>
        <end position="351"/>
    </location>
</feature>
<keyword evidence="6" id="KW-1185">Reference proteome</keyword>
<dbReference type="EMBL" id="CABFNS010000932">
    <property type="protein sequence ID" value="VUC36695.1"/>
    <property type="molecule type" value="Genomic_DNA"/>
</dbReference>
<evidence type="ECO:0000313" key="5">
    <source>
        <dbReference type="EMBL" id="VUC36695.1"/>
    </source>
</evidence>
<evidence type="ECO:0000256" key="2">
    <source>
        <dbReference type="ARBA" id="ARBA00038334"/>
    </source>
</evidence>
<name>A0ABY6V2P8_BIOOC</name>
<protein>
    <recommendedName>
        <fullName evidence="4">AB hydrolase-1 domain-containing protein</fullName>
    </recommendedName>
</protein>
<keyword evidence="1" id="KW-0378">Hydrolase</keyword>
<dbReference type="PANTHER" id="PTHR43329">
    <property type="entry name" value="EPOXIDE HYDROLASE"/>
    <property type="match status" value="1"/>
</dbReference>
<evidence type="ECO:0000256" key="1">
    <source>
        <dbReference type="ARBA" id="ARBA00022801"/>
    </source>
</evidence>
<accession>A0ABY6V2P8</accession>
<proteinExistence type="inferred from homology"/>
<keyword evidence="3" id="KW-0732">Signal</keyword>
<evidence type="ECO:0000313" key="6">
    <source>
        <dbReference type="Proteomes" id="UP000766486"/>
    </source>
</evidence>